<keyword evidence="7" id="KW-0067">ATP-binding</keyword>
<dbReference type="Proteomes" id="UP001236569">
    <property type="component" value="Unassembled WGS sequence"/>
</dbReference>
<dbReference type="PANTHER" id="PTHR41523:SF8">
    <property type="entry name" value="ETHYLENE RESPONSE SENSOR PROTEIN"/>
    <property type="match status" value="1"/>
</dbReference>
<proteinExistence type="predicted"/>
<organism evidence="13 14">
    <name type="scientific">Flectobacillus longus</name>
    <dbReference type="NCBI Taxonomy" id="2984207"/>
    <lineage>
        <taxon>Bacteria</taxon>
        <taxon>Pseudomonadati</taxon>
        <taxon>Bacteroidota</taxon>
        <taxon>Cytophagia</taxon>
        <taxon>Cytophagales</taxon>
        <taxon>Flectobacillaceae</taxon>
        <taxon>Flectobacillus</taxon>
    </lineage>
</organism>
<gene>
    <name evidence="13" type="ORF">QM480_07715</name>
</gene>
<dbReference type="InterPro" id="IPR011990">
    <property type="entry name" value="TPR-like_helical_dom_sf"/>
</dbReference>
<evidence type="ECO:0000256" key="3">
    <source>
        <dbReference type="ARBA" id="ARBA00022553"/>
    </source>
</evidence>
<evidence type="ECO:0000256" key="5">
    <source>
        <dbReference type="ARBA" id="ARBA00022741"/>
    </source>
</evidence>
<evidence type="ECO:0000259" key="12">
    <source>
        <dbReference type="SMART" id="SM00387"/>
    </source>
</evidence>
<dbReference type="EMBL" id="JASHID010000004">
    <property type="protein sequence ID" value="MDI9864206.1"/>
    <property type="molecule type" value="Genomic_DNA"/>
</dbReference>
<dbReference type="PROSITE" id="PS50293">
    <property type="entry name" value="TPR_REGION"/>
    <property type="match status" value="1"/>
</dbReference>
<comment type="catalytic activity">
    <reaction evidence="1">
        <text>ATP + protein L-histidine = ADP + protein N-phospho-L-histidine.</text>
        <dbReference type="EC" id="2.7.13.3"/>
    </reaction>
</comment>
<comment type="caution">
    <text evidence="13">The sequence shown here is derived from an EMBL/GenBank/DDBJ whole genome shotgun (WGS) entry which is preliminary data.</text>
</comment>
<dbReference type="Pfam" id="PF13176">
    <property type="entry name" value="TPR_7"/>
    <property type="match status" value="1"/>
</dbReference>
<dbReference type="InterPro" id="IPR036890">
    <property type="entry name" value="HATPase_C_sf"/>
</dbReference>
<dbReference type="InterPro" id="IPR003594">
    <property type="entry name" value="HATPase_dom"/>
</dbReference>
<keyword evidence="5" id="KW-0547">Nucleotide-binding</keyword>
<dbReference type="Gene3D" id="3.30.450.20">
    <property type="entry name" value="PAS domain"/>
    <property type="match status" value="1"/>
</dbReference>
<dbReference type="Pfam" id="PF13424">
    <property type="entry name" value="TPR_12"/>
    <property type="match status" value="1"/>
</dbReference>
<name>A0ABT6YLX8_9BACT</name>
<keyword evidence="11" id="KW-0732">Signal</keyword>
<evidence type="ECO:0000313" key="14">
    <source>
        <dbReference type="Proteomes" id="UP001236569"/>
    </source>
</evidence>
<dbReference type="GO" id="GO:0016301">
    <property type="term" value="F:kinase activity"/>
    <property type="evidence" value="ECO:0007669"/>
    <property type="project" value="UniProtKB-KW"/>
</dbReference>
<keyword evidence="10" id="KW-0812">Transmembrane</keyword>
<keyword evidence="9" id="KW-0175">Coiled coil</keyword>
<dbReference type="PANTHER" id="PTHR41523">
    <property type="entry name" value="TWO-COMPONENT SYSTEM SENSOR PROTEIN"/>
    <property type="match status" value="1"/>
</dbReference>
<feature type="domain" description="Histidine kinase/HSP90-like ATPase" evidence="12">
    <location>
        <begin position="500"/>
        <end position="597"/>
    </location>
</feature>
<keyword evidence="14" id="KW-1185">Reference proteome</keyword>
<dbReference type="SMART" id="SM00028">
    <property type="entry name" value="TPR"/>
    <property type="match status" value="6"/>
</dbReference>
<keyword evidence="8" id="KW-0802">TPR repeat</keyword>
<protein>
    <recommendedName>
        <fullName evidence="2">histidine kinase</fullName>
        <ecNumber evidence="2">2.7.13.3</ecNumber>
    </recommendedName>
</protein>
<accession>A0ABT6YLX8</accession>
<dbReference type="Gene3D" id="1.25.40.10">
    <property type="entry name" value="Tetratricopeptide repeat domain"/>
    <property type="match status" value="2"/>
</dbReference>
<dbReference type="SUPFAM" id="SSF48452">
    <property type="entry name" value="TPR-like"/>
    <property type="match status" value="2"/>
</dbReference>
<dbReference type="SUPFAM" id="SSF55874">
    <property type="entry name" value="ATPase domain of HSP90 chaperone/DNA topoisomerase II/histidine kinase"/>
    <property type="match status" value="1"/>
</dbReference>
<feature type="chain" id="PRO_5046390655" description="histidine kinase" evidence="11">
    <location>
        <begin position="23"/>
        <end position="600"/>
    </location>
</feature>
<reference evidence="13 14" key="1">
    <citation type="submission" date="2023-05" db="EMBL/GenBank/DDBJ databases">
        <title>Novel species of genus Flectobacillus isolated from stream in China.</title>
        <authorList>
            <person name="Lu H."/>
        </authorList>
    </citation>
    <scope>NUCLEOTIDE SEQUENCE [LARGE SCALE GENOMIC DNA]</scope>
    <source>
        <strain evidence="13 14">DC10W</strain>
    </source>
</reference>
<keyword evidence="6 13" id="KW-0418">Kinase</keyword>
<evidence type="ECO:0000256" key="11">
    <source>
        <dbReference type="SAM" id="SignalP"/>
    </source>
</evidence>
<evidence type="ECO:0000256" key="6">
    <source>
        <dbReference type="ARBA" id="ARBA00022777"/>
    </source>
</evidence>
<evidence type="ECO:0000313" key="13">
    <source>
        <dbReference type="EMBL" id="MDI9864206.1"/>
    </source>
</evidence>
<dbReference type="EC" id="2.7.13.3" evidence="2"/>
<evidence type="ECO:0000256" key="8">
    <source>
        <dbReference type="PROSITE-ProRule" id="PRU00339"/>
    </source>
</evidence>
<dbReference type="InterPro" id="IPR019734">
    <property type="entry name" value="TPR_rpt"/>
</dbReference>
<sequence length="600" mass="68813">MNRIKLLFAFLSLSFLFNNTIAQNLESAREKWNKLPANEKRALAIYQFSKDGNLEDQVKRDLLQEAINLIPENSADTLVGHLYYKLGQTNYGLEDYVKSLENFNTALHRFQVQKNLYWVATTYIQLGNVFERQNRLDEAERMYVLTQKIGKDLHNDKLIAYSYNSLSIIYDKRGQSQKALDLSLIGLKYIKSAKMSDDYLSGLVNIGIHYKNLGQFDKAIQMYEEALRLEITQKDVFSLAAVYINLAWAYNGKKAYKEGISSALKGIEYANNISERKYFQADAYDVLAKLYEGEKKWDKAYLAYKSHVALNDSITNLEIKSKVVELEERNKTIEKETQIKELNYQNKNKQNIIFFGLVLIAVLVIAGFLLIRKNRIIHQNNDLLTSQNAKIQEQSDKLVLMMKELHHRVKNNLSIVASLLNLQTYGLTDQDAIKAVQTGQKRVEAMSLIHQKLYQTSHTTALNIKEYIIDLVENIMESYGYSRQNFNLLLDIEQTEIDVDLAIPIGLILNELVTNSFKYAYLQVPNPTLEITFKKMDGIYLKVKDNGAGIDMDKWNSKGRRSFGKQLIISLSKQVSGQYKVENDGGAIFELAIDPNQEAA</sequence>
<evidence type="ECO:0000256" key="1">
    <source>
        <dbReference type="ARBA" id="ARBA00000085"/>
    </source>
</evidence>
<keyword evidence="10" id="KW-1133">Transmembrane helix</keyword>
<keyword evidence="10" id="KW-0472">Membrane</keyword>
<dbReference type="Pfam" id="PF07568">
    <property type="entry name" value="HisKA_2"/>
    <property type="match status" value="1"/>
</dbReference>
<dbReference type="Pfam" id="PF02518">
    <property type="entry name" value="HATPase_c"/>
    <property type="match status" value="1"/>
</dbReference>
<dbReference type="RefSeq" id="WP_283369416.1">
    <property type="nucleotide sequence ID" value="NZ_JASHID010000004.1"/>
</dbReference>
<evidence type="ECO:0000256" key="4">
    <source>
        <dbReference type="ARBA" id="ARBA00022679"/>
    </source>
</evidence>
<evidence type="ECO:0000256" key="2">
    <source>
        <dbReference type="ARBA" id="ARBA00012438"/>
    </source>
</evidence>
<feature type="transmembrane region" description="Helical" evidence="10">
    <location>
        <begin position="352"/>
        <end position="371"/>
    </location>
</feature>
<dbReference type="SMART" id="SM00387">
    <property type="entry name" value="HATPase_c"/>
    <property type="match status" value="1"/>
</dbReference>
<dbReference type="PROSITE" id="PS50005">
    <property type="entry name" value="TPR"/>
    <property type="match status" value="1"/>
</dbReference>
<feature type="coiled-coil region" evidence="9">
    <location>
        <begin position="316"/>
        <end position="343"/>
    </location>
</feature>
<evidence type="ECO:0000256" key="9">
    <source>
        <dbReference type="SAM" id="Coils"/>
    </source>
</evidence>
<keyword evidence="3" id="KW-0597">Phosphoprotein</keyword>
<feature type="repeat" description="TPR" evidence="8">
    <location>
        <begin position="200"/>
        <end position="233"/>
    </location>
</feature>
<keyword evidence="4" id="KW-0808">Transferase</keyword>
<evidence type="ECO:0000256" key="10">
    <source>
        <dbReference type="SAM" id="Phobius"/>
    </source>
</evidence>
<evidence type="ECO:0000256" key="7">
    <source>
        <dbReference type="ARBA" id="ARBA00022840"/>
    </source>
</evidence>
<feature type="signal peptide" evidence="11">
    <location>
        <begin position="1"/>
        <end position="22"/>
    </location>
</feature>
<dbReference type="InterPro" id="IPR011495">
    <property type="entry name" value="Sig_transdc_His_kin_sub2_dim/P"/>
</dbReference>
<dbReference type="Gene3D" id="3.30.565.10">
    <property type="entry name" value="Histidine kinase-like ATPase, C-terminal domain"/>
    <property type="match status" value="1"/>
</dbReference>